<feature type="compositionally biased region" description="Basic and acidic residues" evidence="1">
    <location>
        <begin position="74"/>
        <end position="100"/>
    </location>
</feature>
<keyword evidence="3" id="KW-1185">Reference proteome</keyword>
<accession>A0A821KZW1</accession>
<dbReference type="AlphaFoldDB" id="A0A821KZW1"/>
<organism evidence="2 3">
    <name type="scientific">Pieris macdunnoughi</name>
    <dbReference type="NCBI Taxonomy" id="345717"/>
    <lineage>
        <taxon>Eukaryota</taxon>
        <taxon>Metazoa</taxon>
        <taxon>Ecdysozoa</taxon>
        <taxon>Arthropoda</taxon>
        <taxon>Hexapoda</taxon>
        <taxon>Insecta</taxon>
        <taxon>Pterygota</taxon>
        <taxon>Neoptera</taxon>
        <taxon>Endopterygota</taxon>
        <taxon>Lepidoptera</taxon>
        <taxon>Glossata</taxon>
        <taxon>Ditrysia</taxon>
        <taxon>Papilionoidea</taxon>
        <taxon>Pieridae</taxon>
        <taxon>Pierinae</taxon>
        <taxon>Pieris</taxon>
    </lineage>
</organism>
<evidence type="ECO:0000313" key="3">
    <source>
        <dbReference type="Proteomes" id="UP000663880"/>
    </source>
</evidence>
<reference evidence="2" key="1">
    <citation type="submission" date="2021-02" db="EMBL/GenBank/DDBJ databases">
        <authorList>
            <person name="Steward A R."/>
        </authorList>
    </citation>
    <scope>NUCLEOTIDE SEQUENCE</scope>
</reference>
<evidence type="ECO:0000313" key="2">
    <source>
        <dbReference type="EMBL" id="CAF4743334.1"/>
    </source>
</evidence>
<protein>
    <submittedName>
        <fullName evidence="2">Uncharacterized protein</fullName>
    </submittedName>
</protein>
<sequence length="122" mass="13685">MSARSPVYRLRNFVYVGRAEVAREWGYSIVPRDVTALGQAANGSSFELVLQVSTGSRKHWNIRMRAVPGGRGYQRHDSIRAGKQKPKADRQSAPNREMKRPSRGTITATTTKNIQKRGSFIP</sequence>
<evidence type="ECO:0000256" key="1">
    <source>
        <dbReference type="SAM" id="MobiDB-lite"/>
    </source>
</evidence>
<name>A0A821KZW1_9NEOP</name>
<dbReference type="EMBL" id="CAJOBZ010000001">
    <property type="protein sequence ID" value="CAF4743334.1"/>
    <property type="molecule type" value="Genomic_DNA"/>
</dbReference>
<proteinExistence type="predicted"/>
<feature type="region of interest" description="Disordered" evidence="1">
    <location>
        <begin position="69"/>
        <end position="122"/>
    </location>
</feature>
<dbReference type="Proteomes" id="UP000663880">
    <property type="component" value="Unassembled WGS sequence"/>
</dbReference>
<comment type="caution">
    <text evidence="2">The sequence shown here is derived from an EMBL/GenBank/DDBJ whole genome shotgun (WGS) entry which is preliminary data.</text>
</comment>
<feature type="compositionally biased region" description="Polar residues" evidence="1">
    <location>
        <begin position="104"/>
        <end position="113"/>
    </location>
</feature>
<gene>
    <name evidence="2" type="ORF">PMACD_LOCUS171</name>
</gene>